<dbReference type="EMBL" id="CAAALY010008580">
    <property type="protein sequence ID" value="VEL10288.1"/>
    <property type="molecule type" value="Genomic_DNA"/>
</dbReference>
<keyword evidence="2" id="KW-1185">Reference proteome</keyword>
<dbReference type="Proteomes" id="UP000784294">
    <property type="component" value="Unassembled WGS sequence"/>
</dbReference>
<proteinExistence type="predicted"/>
<gene>
    <name evidence="1" type="ORF">PXEA_LOCUS3728</name>
</gene>
<sequence length="87" mass="9569">MCIQRHSQTRAGEEDSFWFLLLKAPGSIHDSEGGRAHTPSNGFGGLSSMFHCLRALWALVRQQIALLRLAAQQTTAAWMPPVHLASV</sequence>
<name>A0A448WF57_9PLAT</name>
<comment type="caution">
    <text evidence="1">The sequence shown here is derived from an EMBL/GenBank/DDBJ whole genome shotgun (WGS) entry which is preliminary data.</text>
</comment>
<reference evidence="1" key="1">
    <citation type="submission" date="2018-11" db="EMBL/GenBank/DDBJ databases">
        <authorList>
            <consortium name="Pathogen Informatics"/>
        </authorList>
    </citation>
    <scope>NUCLEOTIDE SEQUENCE</scope>
</reference>
<accession>A0A448WF57</accession>
<evidence type="ECO:0000313" key="2">
    <source>
        <dbReference type="Proteomes" id="UP000784294"/>
    </source>
</evidence>
<protein>
    <submittedName>
        <fullName evidence="1">Uncharacterized protein</fullName>
    </submittedName>
</protein>
<organism evidence="1 2">
    <name type="scientific">Protopolystoma xenopodis</name>
    <dbReference type="NCBI Taxonomy" id="117903"/>
    <lineage>
        <taxon>Eukaryota</taxon>
        <taxon>Metazoa</taxon>
        <taxon>Spiralia</taxon>
        <taxon>Lophotrochozoa</taxon>
        <taxon>Platyhelminthes</taxon>
        <taxon>Monogenea</taxon>
        <taxon>Polyopisthocotylea</taxon>
        <taxon>Polystomatidea</taxon>
        <taxon>Polystomatidae</taxon>
        <taxon>Protopolystoma</taxon>
    </lineage>
</organism>
<dbReference type="AlphaFoldDB" id="A0A448WF57"/>
<evidence type="ECO:0000313" key="1">
    <source>
        <dbReference type="EMBL" id="VEL10288.1"/>
    </source>
</evidence>